<accession>A0A8X7VDF5</accession>
<organism evidence="6 7">
    <name type="scientific">Brassica carinata</name>
    <name type="common">Ethiopian mustard</name>
    <name type="synonym">Abyssinian cabbage</name>
    <dbReference type="NCBI Taxonomy" id="52824"/>
    <lineage>
        <taxon>Eukaryota</taxon>
        <taxon>Viridiplantae</taxon>
        <taxon>Streptophyta</taxon>
        <taxon>Embryophyta</taxon>
        <taxon>Tracheophyta</taxon>
        <taxon>Spermatophyta</taxon>
        <taxon>Magnoliopsida</taxon>
        <taxon>eudicotyledons</taxon>
        <taxon>Gunneridae</taxon>
        <taxon>Pentapetalae</taxon>
        <taxon>rosids</taxon>
        <taxon>malvids</taxon>
        <taxon>Brassicales</taxon>
        <taxon>Brassicaceae</taxon>
        <taxon>Brassiceae</taxon>
        <taxon>Brassica</taxon>
    </lineage>
</organism>
<keyword evidence="2" id="KW-0238">DNA-binding</keyword>
<dbReference type="EMBL" id="JAAMPC010000006">
    <property type="protein sequence ID" value="KAG2309392.1"/>
    <property type="molecule type" value="Genomic_DNA"/>
</dbReference>
<dbReference type="Pfam" id="PF22754">
    <property type="entry name" value="bHLH-TF_ACT-like_plant"/>
    <property type="match status" value="1"/>
</dbReference>
<dbReference type="GO" id="GO:0005634">
    <property type="term" value="C:nucleus"/>
    <property type="evidence" value="ECO:0007669"/>
    <property type="project" value="UniProtKB-SubCell"/>
</dbReference>
<feature type="domain" description="Plant bHLH transcription factor ACT-like" evidence="5">
    <location>
        <begin position="69"/>
        <end position="147"/>
    </location>
</feature>
<dbReference type="PANTHER" id="PTHR31945:SF5">
    <property type="entry name" value="TRANSCRIPTION FACTOR SCREAM-LIKE PROTEIN"/>
    <property type="match status" value="1"/>
</dbReference>
<keyword evidence="7" id="KW-1185">Reference proteome</keyword>
<evidence type="ECO:0000256" key="3">
    <source>
        <dbReference type="ARBA" id="ARBA00023242"/>
    </source>
</evidence>
<evidence type="ECO:0000256" key="1">
    <source>
        <dbReference type="ARBA" id="ARBA00004123"/>
    </source>
</evidence>
<evidence type="ECO:0000313" key="7">
    <source>
        <dbReference type="Proteomes" id="UP000886595"/>
    </source>
</evidence>
<evidence type="ECO:0000256" key="4">
    <source>
        <dbReference type="SAM" id="Coils"/>
    </source>
</evidence>
<dbReference type="Proteomes" id="UP000886595">
    <property type="component" value="Unassembled WGS sequence"/>
</dbReference>
<dbReference type="AlphaFoldDB" id="A0A8X7VDF5"/>
<evidence type="ECO:0000313" key="6">
    <source>
        <dbReference type="EMBL" id="KAG2309392.1"/>
    </source>
</evidence>
<evidence type="ECO:0000256" key="2">
    <source>
        <dbReference type="ARBA" id="ARBA00023125"/>
    </source>
</evidence>
<keyword evidence="3" id="KW-0539">Nucleus</keyword>
<dbReference type="PANTHER" id="PTHR31945">
    <property type="entry name" value="TRANSCRIPTION FACTOR SCREAM2-RELATED"/>
    <property type="match status" value="1"/>
</dbReference>
<dbReference type="InterPro" id="IPR054502">
    <property type="entry name" value="bHLH-TF_ACT-like_plant"/>
</dbReference>
<name>A0A8X7VDF5_BRACI</name>
<comment type="caution">
    <text evidence="6">The sequence shown here is derived from an EMBL/GenBank/DDBJ whole genome shotgun (WGS) entry which is preliminary data.</text>
</comment>
<keyword evidence="4" id="KW-0175">Coiled coil</keyword>
<dbReference type="InterPro" id="IPR051358">
    <property type="entry name" value="TF_AMS/ICE1/BHLH6-like"/>
</dbReference>
<reference evidence="6 7" key="1">
    <citation type="submission" date="2020-02" db="EMBL/GenBank/DDBJ databases">
        <authorList>
            <person name="Ma Q."/>
            <person name="Huang Y."/>
            <person name="Song X."/>
            <person name="Pei D."/>
        </authorList>
    </citation>
    <scope>NUCLEOTIDE SEQUENCE [LARGE SCALE GENOMIC DNA]</scope>
    <source>
        <strain evidence="6">Sxm20200214</strain>
        <tissue evidence="6">Leaf</tissue>
    </source>
</reference>
<comment type="subcellular location">
    <subcellularLocation>
        <location evidence="1">Nucleus</location>
    </subcellularLocation>
</comment>
<gene>
    <name evidence="6" type="ORF">Bca52824_029140</name>
</gene>
<dbReference type="GO" id="GO:0003700">
    <property type="term" value="F:DNA-binding transcription factor activity"/>
    <property type="evidence" value="ECO:0007669"/>
    <property type="project" value="TreeGrafter"/>
</dbReference>
<sequence length="282" mass="31814">MVSREHKRGSLQEKFQLLRSITNSHAENETSIVMDASKYIQNLKKKVERYKDTAAEQSSSEPTDPTTPMVKVESLEKGFMINIFLGKSQPGMLVSVLEAFEDMGLDVLEARVSCTDSFSLHAMGVQQNEDEEIMDAEAVEQAVTDAITSWELTTQKAEDLHVMIWRKKLKRIQQCLCDVINDGRVFILKHSFVPQRQYFPLAHVSKSVDHSSLRSLMRQHANNAMDLVGSVGDCLDVLMGCGLHSLKMKDLKEISDFVTTIESALKKRAKEEGGEYPVIEYL</sequence>
<proteinExistence type="predicted"/>
<dbReference type="OrthoDB" id="1917523at2759"/>
<dbReference type="GO" id="GO:0043565">
    <property type="term" value="F:sequence-specific DNA binding"/>
    <property type="evidence" value="ECO:0007669"/>
    <property type="project" value="TreeGrafter"/>
</dbReference>
<evidence type="ECO:0000259" key="5">
    <source>
        <dbReference type="Pfam" id="PF22754"/>
    </source>
</evidence>
<protein>
    <recommendedName>
        <fullName evidence="5">Plant bHLH transcription factor ACT-like domain-containing protein</fullName>
    </recommendedName>
</protein>
<feature type="coiled-coil region" evidence="4">
    <location>
        <begin position="33"/>
        <end position="60"/>
    </location>
</feature>